<dbReference type="HOGENOM" id="CLU_767670_0_0_1"/>
<dbReference type="VEuPathDB" id="FungiDB:UREG_03981"/>
<sequence>MFPRRISSSQVTQGDRLFCVRETDHQCLPILKREAHLEEGHLKPRRPPPCVAPAGLLCVFCSSQDFYYWPLEAIAFIWSEEIGGNAIVKMNASFLVCKMTSFPISSHFSRPQLEMQASNLSFLFSAQQQEKPLNREPRLRDLVSRYITTSGGYHRNHSIFPRIDGGLHLVQVDGEVKRPSTFTVTQLREEFSQHEVTCALQCAGNRRHTMRTKLKEVRGVDWKDGAVMNCTWKGPRLRDVLLRAGVKSEYAAQSPLHVEFSCFQAFCEDDDYYAGSIELWRALQPDKEVILGLEVRLSLLQCRLGVHFRLIWLVDEWQTPYSRLWLSCSRCYSWNHRRQMGQMAGPDHSPKNGISELLPSS</sequence>
<dbReference type="RefSeq" id="XP_002544464.1">
    <property type="nucleotide sequence ID" value="XM_002544418.1"/>
</dbReference>
<evidence type="ECO:0000313" key="4">
    <source>
        <dbReference type="Proteomes" id="UP000002058"/>
    </source>
</evidence>
<evidence type="ECO:0000259" key="2">
    <source>
        <dbReference type="Pfam" id="PF00174"/>
    </source>
</evidence>
<dbReference type="Pfam" id="PF00174">
    <property type="entry name" value="Oxidored_molyb"/>
    <property type="match status" value="1"/>
</dbReference>
<gene>
    <name evidence="3" type="ORF">UREG_03981</name>
</gene>
<name>C4JMC3_UNCRE</name>
<dbReference type="OrthoDB" id="432685at2759"/>
<evidence type="ECO:0000256" key="1">
    <source>
        <dbReference type="SAM" id="MobiDB-lite"/>
    </source>
</evidence>
<reference evidence="4" key="1">
    <citation type="journal article" date="2009" name="Genome Res.">
        <title>Comparative genomic analyses of the human fungal pathogens Coccidioides and their relatives.</title>
        <authorList>
            <person name="Sharpton T.J."/>
            <person name="Stajich J.E."/>
            <person name="Rounsley S.D."/>
            <person name="Gardner M.J."/>
            <person name="Wortman J.R."/>
            <person name="Jordar V.S."/>
            <person name="Maiti R."/>
            <person name="Kodira C.D."/>
            <person name="Neafsey D.E."/>
            <person name="Zeng Q."/>
            <person name="Hung C.-Y."/>
            <person name="McMahan C."/>
            <person name="Muszewska A."/>
            <person name="Grynberg M."/>
            <person name="Mandel M.A."/>
            <person name="Kellner E.M."/>
            <person name="Barker B.M."/>
            <person name="Galgiani J.N."/>
            <person name="Orbach M.J."/>
            <person name="Kirkland T.N."/>
            <person name="Cole G.T."/>
            <person name="Henn M.R."/>
            <person name="Birren B.W."/>
            <person name="Taylor J.W."/>
        </authorList>
    </citation>
    <scope>NUCLEOTIDE SEQUENCE [LARGE SCALE GENOMIC DNA]</scope>
    <source>
        <strain evidence="4">UAMH 1704</strain>
    </source>
</reference>
<dbReference type="GO" id="GO:0005739">
    <property type="term" value="C:mitochondrion"/>
    <property type="evidence" value="ECO:0007669"/>
    <property type="project" value="TreeGrafter"/>
</dbReference>
<accession>C4JMC3</accession>
<keyword evidence="4" id="KW-1185">Reference proteome</keyword>
<proteinExistence type="predicted"/>
<dbReference type="PANTHER" id="PTHR19372:SF7">
    <property type="entry name" value="SULFITE OXIDASE, MITOCHONDRIAL"/>
    <property type="match status" value="1"/>
</dbReference>
<dbReference type="InParanoid" id="C4JMC3"/>
<dbReference type="InterPro" id="IPR000572">
    <property type="entry name" value="OxRdtase_Mopterin-bd_dom"/>
</dbReference>
<protein>
    <recommendedName>
        <fullName evidence="2">Oxidoreductase molybdopterin-binding domain-containing protein</fullName>
    </recommendedName>
</protein>
<dbReference type="AlphaFoldDB" id="C4JMC3"/>
<feature type="region of interest" description="Disordered" evidence="1">
    <location>
        <begin position="342"/>
        <end position="361"/>
    </location>
</feature>
<dbReference type="PANTHER" id="PTHR19372">
    <property type="entry name" value="SULFITE REDUCTASE"/>
    <property type="match status" value="1"/>
</dbReference>
<dbReference type="Gene3D" id="3.90.420.10">
    <property type="entry name" value="Oxidoreductase, molybdopterin-binding domain"/>
    <property type="match status" value="1"/>
</dbReference>
<dbReference type="GO" id="GO:0006790">
    <property type="term" value="P:sulfur compound metabolic process"/>
    <property type="evidence" value="ECO:0007669"/>
    <property type="project" value="TreeGrafter"/>
</dbReference>
<dbReference type="EMBL" id="CH476616">
    <property type="protein sequence ID" value="EEP79135.1"/>
    <property type="molecule type" value="Genomic_DNA"/>
</dbReference>
<dbReference type="GeneID" id="8444763"/>
<organism evidence="3 4">
    <name type="scientific">Uncinocarpus reesii (strain UAMH 1704)</name>
    <dbReference type="NCBI Taxonomy" id="336963"/>
    <lineage>
        <taxon>Eukaryota</taxon>
        <taxon>Fungi</taxon>
        <taxon>Dikarya</taxon>
        <taxon>Ascomycota</taxon>
        <taxon>Pezizomycotina</taxon>
        <taxon>Eurotiomycetes</taxon>
        <taxon>Eurotiomycetidae</taxon>
        <taxon>Onygenales</taxon>
        <taxon>Onygenaceae</taxon>
        <taxon>Uncinocarpus</taxon>
    </lineage>
</organism>
<dbReference type="STRING" id="336963.C4JMC3"/>
<evidence type="ECO:0000313" key="3">
    <source>
        <dbReference type="EMBL" id="EEP79135.1"/>
    </source>
</evidence>
<dbReference type="InterPro" id="IPR036374">
    <property type="entry name" value="OxRdtase_Mopterin-bd_sf"/>
</dbReference>
<dbReference type="KEGG" id="ure:UREG_03981"/>
<dbReference type="GO" id="GO:0008482">
    <property type="term" value="F:sulfite oxidase activity"/>
    <property type="evidence" value="ECO:0007669"/>
    <property type="project" value="TreeGrafter"/>
</dbReference>
<dbReference type="SUPFAM" id="SSF56524">
    <property type="entry name" value="Oxidoreductase molybdopterin-binding domain"/>
    <property type="match status" value="1"/>
</dbReference>
<feature type="domain" description="Oxidoreductase molybdopterin-binding" evidence="2">
    <location>
        <begin position="160"/>
        <end position="311"/>
    </location>
</feature>
<dbReference type="GO" id="GO:0043546">
    <property type="term" value="F:molybdopterin cofactor binding"/>
    <property type="evidence" value="ECO:0007669"/>
    <property type="project" value="TreeGrafter"/>
</dbReference>
<dbReference type="Proteomes" id="UP000002058">
    <property type="component" value="Unassembled WGS sequence"/>
</dbReference>
<dbReference type="GO" id="GO:0020037">
    <property type="term" value="F:heme binding"/>
    <property type="evidence" value="ECO:0007669"/>
    <property type="project" value="TreeGrafter"/>
</dbReference>
<dbReference type="eggNOG" id="KOG0535">
    <property type="taxonomic scope" value="Eukaryota"/>
</dbReference>